<sequence length="108" mass="12011">MGQNVFQGGSTFSGSISTLGTVIQGNFINLDCKSQDDCCLADLRLPIPHDDKKRIEDTNGGLLAGSYRWILENPEFQQWRHDTQSRLLWIKGDPGKGKTMLLCGILTK</sequence>
<protein>
    <recommendedName>
        <fullName evidence="2">Nephrocystin 3-like N-terminal domain-containing protein</fullName>
    </recommendedName>
</protein>
<dbReference type="EMBL" id="MU252347">
    <property type="protein sequence ID" value="KAG9227961.1"/>
    <property type="molecule type" value="Genomic_DNA"/>
</dbReference>
<evidence type="ECO:0000313" key="3">
    <source>
        <dbReference type="EMBL" id="KAG9227961.1"/>
    </source>
</evidence>
<dbReference type="AlphaFoldDB" id="A0A9P7Y612"/>
<organism evidence="3 4">
    <name type="scientific">Amylocarpus encephaloides</name>
    <dbReference type="NCBI Taxonomy" id="45428"/>
    <lineage>
        <taxon>Eukaryota</taxon>
        <taxon>Fungi</taxon>
        <taxon>Dikarya</taxon>
        <taxon>Ascomycota</taxon>
        <taxon>Pezizomycotina</taxon>
        <taxon>Leotiomycetes</taxon>
        <taxon>Helotiales</taxon>
        <taxon>Helotiales incertae sedis</taxon>
        <taxon>Amylocarpus</taxon>
    </lineage>
</organism>
<dbReference type="Proteomes" id="UP000824998">
    <property type="component" value="Unassembled WGS sequence"/>
</dbReference>
<proteinExistence type="predicted"/>
<keyword evidence="1" id="KW-0677">Repeat</keyword>
<keyword evidence="4" id="KW-1185">Reference proteome</keyword>
<name>A0A9P7Y612_9HELO</name>
<evidence type="ECO:0000259" key="2">
    <source>
        <dbReference type="Pfam" id="PF24883"/>
    </source>
</evidence>
<reference evidence="3" key="1">
    <citation type="journal article" date="2021" name="IMA Fungus">
        <title>Genomic characterization of three marine fungi, including Emericellopsis atlantica sp. nov. with signatures of a generalist lifestyle and marine biomass degradation.</title>
        <authorList>
            <person name="Hagestad O.C."/>
            <person name="Hou L."/>
            <person name="Andersen J.H."/>
            <person name="Hansen E.H."/>
            <person name="Altermark B."/>
            <person name="Li C."/>
            <person name="Kuhnert E."/>
            <person name="Cox R.J."/>
            <person name="Crous P.W."/>
            <person name="Spatafora J.W."/>
            <person name="Lail K."/>
            <person name="Amirebrahimi M."/>
            <person name="Lipzen A."/>
            <person name="Pangilinan J."/>
            <person name="Andreopoulos W."/>
            <person name="Hayes R.D."/>
            <person name="Ng V."/>
            <person name="Grigoriev I.V."/>
            <person name="Jackson S.A."/>
            <person name="Sutton T.D.S."/>
            <person name="Dobson A.D.W."/>
            <person name="Rama T."/>
        </authorList>
    </citation>
    <scope>NUCLEOTIDE SEQUENCE</scope>
    <source>
        <strain evidence="3">TRa018bII</strain>
    </source>
</reference>
<dbReference type="OrthoDB" id="3561816at2759"/>
<evidence type="ECO:0000256" key="1">
    <source>
        <dbReference type="ARBA" id="ARBA00022737"/>
    </source>
</evidence>
<gene>
    <name evidence="3" type="ORF">BJ875DRAFT_501101</name>
</gene>
<evidence type="ECO:0000313" key="4">
    <source>
        <dbReference type="Proteomes" id="UP000824998"/>
    </source>
</evidence>
<dbReference type="Pfam" id="PF24883">
    <property type="entry name" value="NPHP3_N"/>
    <property type="match status" value="1"/>
</dbReference>
<feature type="domain" description="Nephrocystin 3-like N-terminal" evidence="2">
    <location>
        <begin position="65"/>
        <end position="105"/>
    </location>
</feature>
<dbReference type="InterPro" id="IPR056884">
    <property type="entry name" value="NPHP3-like_N"/>
</dbReference>
<comment type="caution">
    <text evidence="3">The sequence shown here is derived from an EMBL/GenBank/DDBJ whole genome shotgun (WGS) entry which is preliminary data.</text>
</comment>
<accession>A0A9P7Y612</accession>